<reference evidence="3" key="1">
    <citation type="journal article" date="2019" name="Int. J. Syst. Evol. Microbiol.">
        <title>The Global Catalogue of Microorganisms (GCM) 10K type strain sequencing project: providing services to taxonomists for standard genome sequencing and annotation.</title>
        <authorList>
            <consortium name="The Broad Institute Genomics Platform"/>
            <consortium name="The Broad Institute Genome Sequencing Center for Infectious Disease"/>
            <person name="Wu L."/>
            <person name="Ma J."/>
        </authorList>
    </citation>
    <scope>NUCLEOTIDE SEQUENCE [LARGE SCALE GENOMIC DNA]</scope>
    <source>
        <strain evidence="3">JCM 17441</strain>
    </source>
</reference>
<evidence type="ECO:0000313" key="3">
    <source>
        <dbReference type="Proteomes" id="UP001500620"/>
    </source>
</evidence>
<evidence type="ECO:0000256" key="1">
    <source>
        <dbReference type="SAM" id="Phobius"/>
    </source>
</evidence>
<accession>A0ABP8D7S2</accession>
<comment type="caution">
    <text evidence="2">The sequence shown here is derived from an EMBL/GenBank/DDBJ whole genome shotgun (WGS) entry which is preliminary data.</text>
</comment>
<evidence type="ECO:0000313" key="2">
    <source>
        <dbReference type="EMBL" id="GAA4249036.1"/>
    </source>
</evidence>
<sequence length="54" mass="5582">MIAVPAIALELLQAAAACAGAAVDWPPVAAAVVAVLAVAACVLQLRRWRWMLAQ</sequence>
<gene>
    <name evidence="2" type="ORF">GCM10022255_031370</name>
</gene>
<dbReference type="RefSeq" id="WP_345127230.1">
    <property type="nucleotide sequence ID" value="NZ_BAABAT010000007.1"/>
</dbReference>
<keyword evidence="3" id="KW-1185">Reference proteome</keyword>
<protein>
    <submittedName>
        <fullName evidence="2">Uncharacterized protein</fullName>
    </submittedName>
</protein>
<keyword evidence="1" id="KW-1133">Transmembrane helix</keyword>
<keyword evidence="1" id="KW-0472">Membrane</keyword>
<name>A0ABP8D7S2_9ACTN</name>
<feature type="transmembrane region" description="Helical" evidence="1">
    <location>
        <begin position="27"/>
        <end position="45"/>
    </location>
</feature>
<dbReference type="EMBL" id="BAABAT010000007">
    <property type="protein sequence ID" value="GAA4249036.1"/>
    <property type="molecule type" value="Genomic_DNA"/>
</dbReference>
<proteinExistence type="predicted"/>
<keyword evidence="1" id="KW-0812">Transmembrane</keyword>
<organism evidence="2 3">
    <name type="scientific">Dactylosporangium darangshiense</name>
    <dbReference type="NCBI Taxonomy" id="579108"/>
    <lineage>
        <taxon>Bacteria</taxon>
        <taxon>Bacillati</taxon>
        <taxon>Actinomycetota</taxon>
        <taxon>Actinomycetes</taxon>
        <taxon>Micromonosporales</taxon>
        <taxon>Micromonosporaceae</taxon>
        <taxon>Dactylosporangium</taxon>
    </lineage>
</organism>
<dbReference type="Proteomes" id="UP001500620">
    <property type="component" value="Unassembled WGS sequence"/>
</dbReference>